<dbReference type="InterPro" id="IPR039426">
    <property type="entry name" value="TonB-dep_rcpt-like"/>
</dbReference>
<dbReference type="Pfam" id="PF13715">
    <property type="entry name" value="CarbopepD_reg_2"/>
    <property type="match status" value="1"/>
</dbReference>
<evidence type="ECO:0000259" key="14">
    <source>
        <dbReference type="Pfam" id="PF07715"/>
    </source>
</evidence>
<dbReference type="Pfam" id="PF00593">
    <property type="entry name" value="TonB_dep_Rec_b-barrel"/>
    <property type="match status" value="1"/>
</dbReference>
<evidence type="ECO:0000256" key="1">
    <source>
        <dbReference type="ARBA" id="ARBA00004571"/>
    </source>
</evidence>
<keyword evidence="16" id="KW-1185">Reference proteome</keyword>
<comment type="caution">
    <text evidence="15">The sequence shown here is derived from an EMBL/GenBank/DDBJ whole genome shotgun (WGS) entry which is preliminary data.</text>
</comment>
<organism evidence="15 16">
    <name type="scientific">Pedobacter panaciterrae</name>
    <dbReference type="NCBI Taxonomy" id="363849"/>
    <lineage>
        <taxon>Bacteria</taxon>
        <taxon>Pseudomonadati</taxon>
        <taxon>Bacteroidota</taxon>
        <taxon>Sphingobacteriia</taxon>
        <taxon>Sphingobacteriales</taxon>
        <taxon>Sphingobacteriaceae</taxon>
        <taxon>Pedobacter</taxon>
    </lineage>
</organism>
<keyword evidence="4 10" id="KW-0812">Transmembrane</keyword>
<evidence type="ECO:0000256" key="11">
    <source>
        <dbReference type="RuleBase" id="RU003357"/>
    </source>
</evidence>
<dbReference type="Gene3D" id="2.40.170.20">
    <property type="entry name" value="TonB-dependent receptor, beta-barrel domain"/>
    <property type="match status" value="1"/>
</dbReference>
<accession>A0ABU8NKL5</accession>
<dbReference type="InterPro" id="IPR037066">
    <property type="entry name" value="Plug_dom_sf"/>
</dbReference>
<keyword evidence="5 12" id="KW-0732">Signal</keyword>
<proteinExistence type="inferred from homology"/>
<dbReference type="EMBL" id="JBBEUB010000002">
    <property type="protein sequence ID" value="MEJ2902786.1"/>
    <property type="molecule type" value="Genomic_DNA"/>
</dbReference>
<evidence type="ECO:0000256" key="9">
    <source>
        <dbReference type="ARBA" id="ARBA00023237"/>
    </source>
</evidence>
<feature type="chain" id="PRO_5047103057" evidence="12">
    <location>
        <begin position="22"/>
        <end position="792"/>
    </location>
</feature>
<protein>
    <submittedName>
        <fullName evidence="15">TonB-dependent receptor</fullName>
    </submittedName>
</protein>
<dbReference type="PANTHER" id="PTHR30069">
    <property type="entry name" value="TONB-DEPENDENT OUTER MEMBRANE RECEPTOR"/>
    <property type="match status" value="1"/>
</dbReference>
<evidence type="ECO:0000256" key="4">
    <source>
        <dbReference type="ARBA" id="ARBA00022692"/>
    </source>
</evidence>
<dbReference type="Proteomes" id="UP001378956">
    <property type="component" value="Unassembled WGS sequence"/>
</dbReference>
<keyword evidence="9 10" id="KW-0998">Cell outer membrane</keyword>
<evidence type="ECO:0000256" key="3">
    <source>
        <dbReference type="ARBA" id="ARBA00022452"/>
    </source>
</evidence>
<dbReference type="SUPFAM" id="SSF56935">
    <property type="entry name" value="Porins"/>
    <property type="match status" value="1"/>
</dbReference>
<dbReference type="InterPro" id="IPR012910">
    <property type="entry name" value="Plug_dom"/>
</dbReference>
<dbReference type="InterPro" id="IPR036942">
    <property type="entry name" value="Beta-barrel_TonB_sf"/>
</dbReference>
<dbReference type="InterPro" id="IPR008969">
    <property type="entry name" value="CarboxyPept-like_regulatory"/>
</dbReference>
<dbReference type="PANTHER" id="PTHR30069:SF29">
    <property type="entry name" value="HEMOGLOBIN AND HEMOGLOBIN-HAPTOGLOBIN-BINDING PROTEIN 1-RELATED"/>
    <property type="match status" value="1"/>
</dbReference>
<keyword evidence="6 11" id="KW-0798">TonB box</keyword>
<feature type="domain" description="TonB-dependent receptor-like beta-barrel" evidence="13">
    <location>
        <begin position="310"/>
        <end position="763"/>
    </location>
</feature>
<dbReference type="Gene3D" id="2.60.40.1120">
    <property type="entry name" value="Carboxypeptidase-like, regulatory domain"/>
    <property type="match status" value="1"/>
</dbReference>
<dbReference type="Gene3D" id="2.170.130.10">
    <property type="entry name" value="TonB-dependent receptor, plug domain"/>
    <property type="match status" value="1"/>
</dbReference>
<dbReference type="SUPFAM" id="SSF49464">
    <property type="entry name" value="Carboxypeptidase regulatory domain-like"/>
    <property type="match status" value="1"/>
</dbReference>
<comment type="subcellular location">
    <subcellularLocation>
        <location evidence="1 10">Cell outer membrane</location>
        <topology evidence="1 10">Multi-pass membrane protein</topology>
    </subcellularLocation>
</comment>
<evidence type="ECO:0000313" key="15">
    <source>
        <dbReference type="EMBL" id="MEJ2902786.1"/>
    </source>
</evidence>
<feature type="signal peptide" evidence="12">
    <location>
        <begin position="1"/>
        <end position="21"/>
    </location>
</feature>
<evidence type="ECO:0000256" key="5">
    <source>
        <dbReference type="ARBA" id="ARBA00022729"/>
    </source>
</evidence>
<dbReference type="RefSeq" id="WP_337716339.1">
    <property type="nucleotide sequence ID" value="NZ_JBBEUB010000002.1"/>
</dbReference>
<comment type="similarity">
    <text evidence="10 11">Belongs to the TonB-dependent receptor family.</text>
</comment>
<evidence type="ECO:0000256" key="12">
    <source>
        <dbReference type="SAM" id="SignalP"/>
    </source>
</evidence>
<feature type="domain" description="TonB-dependent receptor plug" evidence="14">
    <location>
        <begin position="126"/>
        <end position="227"/>
    </location>
</feature>
<keyword evidence="7 10" id="KW-0472">Membrane</keyword>
<keyword evidence="8 15" id="KW-0675">Receptor</keyword>
<keyword evidence="3 10" id="KW-1134">Transmembrane beta strand</keyword>
<dbReference type="Pfam" id="PF07715">
    <property type="entry name" value="Plug"/>
    <property type="match status" value="1"/>
</dbReference>
<sequence length="792" mass="88268">MQIKKFLLLGILCTYVIFSKAQTTSSSVSGQLKSSAGEPVSAATIKLRNSSYGAISDQNGFYKVTNVKPGDYIVEIRAIGFKSQKKSIKIGNGEDVKLNLGLDEDVKEMETVNVIGRTKAQEVNRQAFNVTAIDATKLYNTTLDISGALDRVAGVRVRESGGVGSNFNVSLNGFSGNHIRYFIDGIPMDNFGSSFQINNIPINVAERVEVYKGVVPMWLGSDALGGAVNIVTGNRHRNYVDASYSYGSFNTHRSVINAAATSESGLTVQLSAFQNYSDNNYKTDLKLRLQNDMVPEKRASSVRRFNDTYHNETLIANVGVVNKSFADNLLFGITLGQNYKEIQTAARPESVYGQLHRRGRIVMPSLKYKKTNLIKGLDLTVNANYNLGYEKTIDTARADYDWDGIRDPKPTLGERDGGQLAKYKNNNGLGTAMLSYKISDHHSVAVNNVFSTFNRKTDDLLFPEKNALDPAKKMDKNVLGFGYGYDVENKLSLNLFGKYIYLNNVIGSRNVNKSTEKLGYGMALAYYIIPDLQLRTSYELTNRMPEANEIFGDLENQAASPNLKPEKSDNLNLGIVYGFKINEVNRFSVTANAIYRYSGDFIYNKFVGGTSGSQNLLIADNRSGVRTTGIDGEIRYSYKNWLSAGATVTYQKLRNLQKYDPKPDGGFYENESVVYLDQMPNIPYFFGNADVSASFKNVLRKGNNLTVGYNLLYVNSFWLYWPSLGSTSGDDKNGIPTQVAHDMNFVYSMKNGRYNVSLEVKNITNKPVFDNFSLQKPGRGFYLNFRYFINKS</sequence>
<evidence type="ECO:0000256" key="7">
    <source>
        <dbReference type="ARBA" id="ARBA00023136"/>
    </source>
</evidence>
<dbReference type="InterPro" id="IPR000531">
    <property type="entry name" value="Beta-barrel_TonB"/>
</dbReference>
<keyword evidence="2 10" id="KW-0813">Transport</keyword>
<evidence type="ECO:0000256" key="2">
    <source>
        <dbReference type="ARBA" id="ARBA00022448"/>
    </source>
</evidence>
<reference evidence="15 16" key="1">
    <citation type="submission" date="2024-03" db="EMBL/GenBank/DDBJ databases">
        <title>Sequence of Lycoming College Course Isolates.</title>
        <authorList>
            <person name="Plotts O."/>
            <person name="Newman J."/>
        </authorList>
    </citation>
    <scope>NUCLEOTIDE SEQUENCE [LARGE SCALE GENOMIC DNA]</scope>
    <source>
        <strain evidence="15 16">CJB-3</strain>
    </source>
</reference>
<evidence type="ECO:0000256" key="6">
    <source>
        <dbReference type="ARBA" id="ARBA00023077"/>
    </source>
</evidence>
<gene>
    <name evidence="15" type="ORF">WAE58_10140</name>
</gene>
<evidence type="ECO:0000256" key="8">
    <source>
        <dbReference type="ARBA" id="ARBA00023170"/>
    </source>
</evidence>
<name>A0ABU8NKL5_9SPHI</name>
<evidence type="ECO:0000313" key="16">
    <source>
        <dbReference type="Proteomes" id="UP001378956"/>
    </source>
</evidence>
<evidence type="ECO:0000256" key="10">
    <source>
        <dbReference type="PROSITE-ProRule" id="PRU01360"/>
    </source>
</evidence>
<dbReference type="PROSITE" id="PS52016">
    <property type="entry name" value="TONB_DEPENDENT_REC_3"/>
    <property type="match status" value="1"/>
</dbReference>
<evidence type="ECO:0000259" key="13">
    <source>
        <dbReference type="Pfam" id="PF00593"/>
    </source>
</evidence>